<accession>D5A7U7</accession>
<dbReference type="EMBL" id="BT122227">
    <property type="protein sequence ID" value="ADE75616.1"/>
    <property type="molecule type" value="mRNA"/>
</dbReference>
<keyword evidence="1" id="KW-1133">Transmembrane helix</keyword>
<organism evidence="2">
    <name type="scientific">Picea sitchensis</name>
    <name type="common">Sitka spruce</name>
    <name type="synonym">Pinus sitchensis</name>
    <dbReference type="NCBI Taxonomy" id="3332"/>
    <lineage>
        <taxon>Eukaryota</taxon>
        <taxon>Viridiplantae</taxon>
        <taxon>Streptophyta</taxon>
        <taxon>Embryophyta</taxon>
        <taxon>Tracheophyta</taxon>
        <taxon>Spermatophyta</taxon>
        <taxon>Pinopsida</taxon>
        <taxon>Pinidae</taxon>
        <taxon>Conifers I</taxon>
        <taxon>Pinales</taxon>
        <taxon>Pinaceae</taxon>
        <taxon>Picea</taxon>
    </lineage>
</organism>
<keyword evidence="1" id="KW-0472">Membrane</keyword>
<evidence type="ECO:0000256" key="1">
    <source>
        <dbReference type="SAM" id="Phobius"/>
    </source>
</evidence>
<protein>
    <submittedName>
        <fullName evidence="2">Uncharacterized protein</fullName>
    </submittedName>
</protein>
<dbReference type="AlphaFoldDB" id="D5A7U7"/>
<feature type="transmembrane region" description="Helical" evidence="1">
    <location>
        <begin position="30"/>
        <end position="48"/>
    </location>
</feature>
<keyword evidence="1" id="KW-0812">Transmembrane</keyword>
<proteinExistence type="evidence at transcript level"/>
<evidence type="ECO:0000313" key="2">
    <source>
        <dbReference type="EMBL" id="ADE75616.1"/>
    </source>
</evidence>
<name>D5A7U7_PICSI</name>
<reference evidence="2" key="1">
    <citation type="submission" date="2010-04" db="EMBL/GenBank/DDBJ databases">
        <authorList>
            <person name="Reid K.E."/>
            <person name="Liao N."/>
            <person name="Chan S."/>
            <person name="Docking R."/>
            <person name="Taylor G."/>
            <person name="Moore R."/>
            <person name="Mayo M."/>
            <person name="Munro S."/>
            <person name="King J."/>
            <person name="Yanchuk A."/>
            <person name="Holt R."/>
            <person name="Jones S."/>
            <person name="Marra M."/>
            <person name="Ritland C.E."/>
            <person name="Ritland K."/>
            <person name="Bohlmann J."/>
        </authorList>
    </citation>
    <scope>NUCLEOTIDE SEQUENCE</scope>
    <source>
        <tissue evidence="2">Buds collected with no treatment. Collection October 2007</tissue>
    </source>
</reference>
<sequence length="51" mass="5706">MIKSVAFFSPFSADPYEEEPRTRMSLEPNSLMWAWLLGAVLFAIGVGARQS</sequence>